<evidence type="ECO:0000256" key="3">
    <source>
        <dbReference type="ARBA" id="ARBA00023125"/>
    </source>
</evidence>
<evidence type="ECO:0000256" key="7">
    <source>
        <dbReference type="ARBA" id="ARBA00083243"/>
    </source>
</evidence>
<dbReference type="AlphaFoldDB" id="A0A2K9Z0R0"/>
<evidence type="ECO:0000256" key="5">
    <source>
        <dbReference type="ARBA" id="ARBA00054626"/>
    </source>
</evidence>
<dbReference type="InterPro" id="IPR036388">
    <property type="entry name" value="WH-like_DNA-bd_sf"/>
</dbReference>
<gene>
    <name evidence="9" type="ORF">CUJ84_Chr001429</name>
</gene>
<dbReference type="PRINTS" id="PR00039">
    <property type="entry name" value="HTHLYSR"/>
</dbReference>
<dbReference type="Gene3D" id="1.10.10.10">
    <property type="entry name" value="Winged helix-like DNA-binding domain superfamily/Winged helix DNA-binding domain"/>
    <property type="match status" value="1"/>
</dbReference>
<reference evidence="9 10" key="1">
    <citation type="submission" date="2017-11" db="EMBL/GenBank/DDBJ databases">
        <title>Complete genome of Rhizobium leguminosarum Norway, an ineffective micro-symbiont.</title>
        <authorList>
            <person name="Hoffrichter A."/>
            <person name="Liang J."/>
            <person name="Brachmann A."/>
            <person name="Marin M."/>
        </authorList>
    </citation>
    <scope>NUCLEOTIDE SEQUENCE [LARGE SCALE GENOMIC DNA]</scope>
    <source>
        <strain evidence="9 10">Norway</strain>
    </source>
</reference>
<dbReference type="SUPFAM" id="SSF53850">
    <property type="entry name" value="Periplasmic binding protein-like II"/>
    <property type="match status" value="1"/>
</dbReference>
<keyword evidence="3" id="KW-0238">DNA-binding</keyword>
<evidence type="ECO:0000313" key="9">
    <source>
        <dbReference type="EMBL" id="AUW41825.1"/>
    </source>
</evidence>
<dbReference type="PROSITE" id="PS50931">
    <property type="entry name" value="HTH_LYSR"/>
    <property type="match status" value="1"/>
</dbReference>
<organism evidence="9 10">
    <name type="scientific">Rhizobium leguminosarum</name>
    <dbReference type="NCBI Taxonomy" id="384"/>
    <lineage>
        <taxon>Bacteria</taxon>
        <taxon>Pseudomonadati</taxon>
        <taxon>Pseudomonadota</taxon>
        <taxon>Alphaproteobacteria</taxon>
        <taxon>Hyphomicrobiales</taxon>
        <taxon>Rhizobiaceae</taxon>
        <taxon>Rhizobium/Agrobacterium group</taxon>
        <taxon>Rhizobium</taxon>
    </lineage>
</organism>
<keyword evidence="2" id="KW-0805">Transcription regulation</keyword>
<keyword evidence="4" id="KW-0804">Transcription</keyword>
<evidence type="ECO:0000256" key="2">
    <source>
        <dbReference type="ARBA" id="ARBA00023015"/>
    </source>
</evidence>
<dbReference type="InterPro" id="IPR005119">
    <property type="entry name" value="LysR_subst-bd"/>
</dbReference>
<evidence type="ECO:0000259" key="8">
    <source>
        <dbReference type="PROSITE" id="PS50931"/>
    </source>
</evidence>
<dbReference type="CDD" id="cd05466">
    <property type="entry name" value="PBP2_LTTR_substrate"/>
    <property type="match status" value="1"/>
</dbReference>
<dbReference type="Proteomes" id="UP000238523">
    <property type="component" value="Chromosome"/>
</dbReference>
<dbReference type="GO" id="GO:0003700">
    <property type="term" value="F:DNA-binding transcription factor activity"/>
    <property type="evidence" value="ECO:0007669"/>
    <property type="project" value="InterPro"/>
</dbReference>
<evidence type="ECO:0000256" key="6">
    <source>
        <dbReference type="ARBA" id="ARBA00067332"/>
    </source>
</evidence>
<dbReference type="PANTHER" id="PTHR30419">
    <property type="entry name" value="HTH-TYPE TRANSCRIPTIONAL REGULATOR YBHD"/>
    <property type="match status" value="1"/>
</dbReference>
<dbReference type="FunFam" id="1.10.10.10:FF:000001">
    <property type="entry name" value="LysR family transcriptional regulator"/>
    <property type="match status" value="1"/>
</dbReference>
<dbReference type="Gene3D" id="3.40.190.10">
    <property type="entry name" value="Periplasmic binding protein-like II"/>
    <property type="match status" value="2"/>
</dbReference>
<feature type="domain" description="HTH lysR-type" evidence="8">
    <location>
        <begin position="27"/>
        <end position="84"/>
    </location>
</feature>
<dbReference type="InterPro" id="IPR050950">
    <property type="entry name" value="HTH-type_LysR_regulators"/>
</dbReference>
<comment type="similarity">
    <text evidence="1">Belongs to the LysR transcriptional regulatory family.</text>
</comment>
<dbReference type="Pfam" id="PF00126">
    <property type="entry name" value="HTH_1"/>
    <property type="match status" value="1"/>
</dbReference>
<name>A0A2K9Z0R0_RHILE</name>
<evidence type="ECO:0000256" key="4">
    <source>
        <dbReference type="ARBA" id="ARBA00023163"/>
    </source>
</evidence>
<accession>A0A2K9Z0R0</accession>
<comment type="function">
    <text evidence="5">Transcriptional regulator of the ttuABCDE tartrate utilization operon.</text>
</comment>
<evidence type="ECO:0000313" key="10">
    <source>
        <dbReference type="Proteomes" id="UP000238523"/>
    </source>
</evidence>
<proteinExistence type="inferred from homology"/>
<dbReference type="InterPro" id="IPR036390">
    <property type="entry name" value="WH_DNA-bd_sf"/>
</dbReference>
<dbReference type="Pfam" id="PF03466">
    <property type="entry name" value="LysR_substrate"/>
    <property type="match status" value="1"/>
</dbReference>
<dbReference type="GO" id="GO:0003677">
    <property type="term" value="F:DNA binding"/>
    <property type="evidence" value="ECO:0007669"/>
    <property type="project" value="UniProtKB-KW"/>
</dbReference>
<sequence length="316" mass="34366">MKDALEDAAKEAYGYYDMHKDFFGMPLNLDQLATFVNVADLGSFTAAADKEGLTQPAVSLQVKGLEQRLGVRLIERVGRRAQPTAAGLDLLVHARRLLQASAAAEEAMVPYRDGASGRVRIGSGGTASIHLLPRAIAAARKRMPGLEITVRIGDADDILHELEANSLDIAVVALPASGRNFEIEPFYEEELLAVAPAGSLMPEDGPDAAFMRDRTLLLYEGGNTRRAIDAWLAAPDTRIRPAMEFGSIEAIKELVAVGLGWSILPGLALKRDRAGLVTTSSLNPRLTRRLGMVLRRDKHLTRGLREMMKCLRAFKG</sequence>
<dbReference type="SUPFAM" id="SSF46785">
    <property type="entry name" value="Winged helix' DNA-binding domain"/>
    <property type="match status" value="1"/>
</dbReference>
<dbReference type="EMBL" id="CP025012">
    <property type="protein sequence ID" value="AUW41825.1"/>
    <property type="molecule type" value="Genomic_DNA"/>
</dbReference>
<protein>
    <recommendedName>
        <fullName evidence="6">HTH-type transcriptional regulator TtuA</fullName>
    </recommendedName>
    <alternativeName>
        <fullName evidence="7">Tartrate utilization transcriptional regulator</fullName>
    </alternativeName>
</protein>
<evidence type="ECO:0000256" key="1">
    <source>
        <dbReference type="ARBA" id="ARBA00009437"/>
    </source>
</evidence>
<dbReference type="InterPro" id="IPR000847">
    <property type="entry name" value="LysR_HTH_N"/>
</dbReference>
<dbReference type="GO" id="GO:0005829">
    <property type="term" value="C:cytosol"/>
    <property type="evidence" value="ECO:0007669"/>
    <property type="project" value="TreeGrafter"/>
</dbReference>